<protein>
    <recommendedName>
        <fullName evidence="12">Peptidase S8/S53 domain-containing protein</fullName>
    </recommendedName>
</protein>
<reference evidence="14" key="1">
    <citation type="journal article" date="2015" name="Genome Announc.">
        <title>Draft genome sequence of the cellulolytic fungus Chaetomium globosum.</title>
        <authorList>
            <person name="Cuomo C.A."/>
            <person name="Untereiner W.A."/>
            <person name="Ma L.-J."/>
            <person name="Grabherr M."/>
            <person name="Birren B.W."/>
        </authorList>
    </citation>
    <scope>NUCLEOTIDE SEQUENCE [LARGE SCALE GENOMIC DNA]</scope>
    <source>
        <strain evidence="14">ATCC 6205 / CBS 148.51 / DSM 1962 / NBRC 6347 / NRRL 1970</strain>
    </source>
</reference>
<dbReference type="HOGENOM" id="CLU_251845_0_0_1"/>
<dbReference type="Gene3D" id="1.20.58.340">
    <property type="entry name" value="Magnesium transport protein CorA, transmembrane region"/>
    <property type="match status" value="1"/>
</dbReference>
<feature type="compositionally biased region" description="Low complexity" evidence="10">
    <location>
        <begin position="1158"/>
        <end position="1181"/>
    </location>
</feature>
<dbReference type="CDD" id="cd00306">
    <property type="entry name" value="Peptidases_S8_S53"/>
    <property type="match status" value="1"/>
</dbReference>
<comment type="similarity">
    <text evidence="2 9">Belongs to the peptidase S8 family.</text>
</comment>
<dbReference type="PRINTS" id="PR00723">
    <property type="entry name" value="SUBTILISIN"/>
</dbReference>
<dbReference type="GeneID" id="4388082"/>
<feature type="transmembrane region" description="Helical" evidence="11">
    <location>
        <begin position="921"/>
        <end position="942"/>
    </location>
</feature>
<feature type="transmembrane region" description="Helical" evidence="11">
    <location>
        <begin position="773"/>
        <end position="792"/>
    </location>
</feature>
<dbReference type="Proteomes" id="UP000001056">
    <property type="component" value="Unassembled WGS sequence"/>
</dbReference>
<keyword evidence="6" id="KW-0720">Serine protease</keyword>
<sequence length="1441" mass="157971">MTVPVRHGLRRRWQGVPPPQFPLFPIDTGPANPAPIDCQRTDDWIERFLSIVNTNISETSTRLKVAVLGTGIDLDHPDFYDEDRFQPENARSWVGSAPTVDSNGHGTHIVSTILTLTQNVDVYVAKISEGNSQTLESVESVAEAIRVANEEWDVDMISIPFGLPRSVPRIQDEIEKAVHHKKIIFAAAADNGANTGRSYPATQPGVICVHSADGLGNASLFNPTELPTTDNFCVLGEHVEAAWPSPSPTTQLGGTRRMSGSATATSVAVAIAALMITIIRDNMREQECAIWLKNYDGIRAIFRSLSEQRNGLYDLAGIEKEDGLWVWGAGGGAAEWELRDLTSDDSKPGDFSLRMDDSQNTPDSQIRIYKILADGSLQAIDEGISTSPNATGEAKSSADEIYLVEGLSEQTITSLRRLIPSLPDAFVKAHLCDNLGQIDSALDEDHVFLAKWSRRAAQVKEVWAREKRLRTSKNPFNVDDVDPAVSRLDHDRYEHVTEPYRLYNPIAEFDIDVPFYQSIEEGEFRTTSAGVSEISPENDIEGQHYPSDGGERSTAVPPGLRTKIYIQSMLMHAAHECISFYHDKFDDRMIVHYNLVAGGEVESKQSPPKYAFQYDRSCLDKFISKLNAARSADDSKTTVEVILDTILTIVIEDQRKLLVSISRALDEIELSMGRDLKSPQSWRDFPPGWRNHLFHQSQTIAYFLARVPELSAPLLPKSRKPAHIRMLERAEKELEATMRRLEGTYQVLMSSMSILESERAIEQAEVVTRLTNLAFFFIPLTFVSGLFGMNVVEFDQKLTVAMWVAISLGVTAATYFIRFRHPLVVAIHQTPKTIRRMRWDILAARMRRWAQVLRHLAFDYNLFPLLLLGLLGVAVWLAATLPATDETRIGVIPSLAVITQLLEPGSIISNRLRRPHPSQRVIKAALFAGAAVGLWALATSTLPVDTRIGLGLVILRLPTIFTLASSHSVMPDHMNSIAWCHMTSNHRVRLPAHPLLFDATRAVLCSTMGVALWKLFTSSLSDADKISVAIGAMAVPLMILGLPYTMFKKVQDSSWGNLAKAIAIITWKGVLGFLPIQAVAIWKIKAPSSARPALRSSTTVRNQRHAPPTTPHGRPKKAILPRPLLGLPPLGPPRTRQHNHLPSRAVPPLLAASAPTLAGLTPTSTSTSTSTSSTPPTETTPFPNYPPLQTQTSPEPPPPNTNVEWTRGPIPLPTPSASGAASSKCLGIRLDFETSHSRQDVFRFASVRTEEWFPSEEFLAAAVQDPEVRRRLVGGGGGGDGGSRGGGRLGLGRRAVYVVVGVKTVSGAQVKRVWTRGLAAQTEVGVDAMGASVLVASGPAGGVKWERGESMEFEGGDDFVFAYRVRKVWLRGGGKGVGQDDYVRGTMLSESYGDEKGGKGDDGEDVVVEDLEDSDIGDKWNGSDVVDEGEEIEVFAPGAGV</sequence>
<keyword evidence="4 11" id="KW-0812">Transmembrane</keyword>
<dbReference type="InterPro" id="IPR036852">
    <property type="entry name" value="Peptidase_S8/S53_dom_sf"/>
</dbReference>
<feature type="transmembrane region" description="Helical" evidence="11">
    <location>
        <begin position="1059"/>
        <end position="1082"/>
    </location>
</feature>
<dbReference type="RefSeq" id="XP_001221257.1">
    <property type="nucleotide sequence ID" value="XM_001221256.1"/>
</dbReference>
<dbReference type="InParanoid" id="Q2HCL8"/>
<dbReference type="EMBL" id="CH408029">
    <property type="protein sequence ID" value="EAQ93801.1"/>
    <property type="molecule type" value="Genomic_DNA"/>
</dbReference>
<dbReference type="PANTHER" id="PTHR43399:SF4">
    <property type="entry name" value="CELL WALL-ASSOCIATED PROTEASE"/>
    <property type="match status" value="1"/>
</dbReference>
<dbReference type="InterPro" id="IPR000209">
    <property type="entry name" value="Peptidase_S8/S53_dom"/>
</dbReference>
<feature type="transmembrane region" description="Helical" evidence="11">
    <location>
        <begin position="1028"/>
        <end position="1047"/>
    </location>
</feature>
<feature type="transmembrane region" description="Helical" evidence="11">
    <location>
        <begin position="856"/>
        <end position="879"/>
    </location>
</feature>
<dbReference type="PROSITE" id="PS51892">
    <property type="entry name" value="SUBTILASE"/>
    <property type="match status" value="1"/>
</dbReference>
<comment type="caution">
    <text evidence="9">Lacks conserved residue(s) required for the propagation of feature annotation.</text>
</comment>
<dbReference type="OrthoDB" id="3231000at2759"/>
<dbReference type="Gene3D" id="3.40.50.200">
    <property type="entry name" value="Peptidase S8/S53 domain"/>
    <property type="match status" value="1"/>
</dbReference>
<comment type="subcellular location">
    <subcellularLocation>
        <location evidence="1">Membrane</location>
        <topology evidence="1">Multi-pass membrane protein</topology>
    </subcellularLocation>
</comment>
<organism evidence="13 14">
    <name type="scientific">Chaetomium globosum (strain ATCC 6205 / CBS 148.51 / DSM 1962 / NBRC 6347 / NRRL 1970)</name>
    <name type="common">Soil fungus</name>
    <dbReference type="NCBI Taxonomy" id="306901"/>
    <lineage>
        <taxon>Eukaryota</taxon>
        <taxon>Fungi</taxon>
        <taxon>Dikarya</taxon>
        <taxon>Ascomycota</taxon>
        <taxon>Pezizomycotina</taxon>
        <taxon>Sordariomycetes</taxon>
        <taxon>Sordariomycetidae</taxon>
        <taxon>Sordariales</taxon>
        <taxon>Chaetomiaceae</taxon>
        <taxon>Chaetomium</taxon>
    </lineage>
</organism>
<keyword evidence="7 11" id="KW-1133">Transmembrane helix</keyword>
<accession>Q2HCL8</accession>
<feature type="transmembrane region" description="Helical" evidence="11">
    <location>
        <begin position="948"/>
        <end position="966"/>
    </location>
</feature>
<evidence type="ECO:0000256" key="8">
    <source>
        <dbReference type="ARBA" id="ARBA00023136"/>
    </source>
</evidence>
<keyword evidence="8 11" id="KW-0472">Membrane</keyword>
<feature type="region of interest" description="Disordered" evidence="10">
    <location>
        <begin position="527"/>
        <end position="556"/>
    </location>
</feature>
<evidence type="ECO:0000256" key="4">
    <source>
        <dbReference type="ARBA" id="ARBA00022692"/>
    </source>
</evidence>
<dbReference type="PANTHER" id="PTHR43399">
    <property type="entry name" value="SUBTILISIN-RELATED"/>
    <property type="match status" value="1"/>
</dbReference>
<dbReference type="GO" id="GO:0006508">
    <property type="term" value="P:proteolysis"/>
    <property type="evidence" value="ECO:0007669"/>
    <property type="project" value="UniProtKB-KW"/>
</dbReference>
<evidence type="ECO:0000259" key="12">
    <source>
        <dbReference type="Pfam" id="PF00082"/>
    </source>
</evidence>
<dbReference type="VEuPathDB" id="FungiDB:CHGG_02036"/>
<feature type="transmembrane region" description="Helical" evidence="11">
    <location>
        <begin position="798"/>
        <end position="817"/>
    </location>
</feature>
<feature type="transmembrane region" description="Helical" evidence="11">
    <location>
        <begin position="995"/>
        <end position="1016"/>
    </location>
</feature>
<dbReference type="InterPro" id="IPR045863">
    <property type="entry name" value="CorA_TM1_TM2"/>
</dbReference>
<proteinExistence type="inferred from homology"/>
<dbReference type="Pfam" id="PF00082">
    <property type="entry name" value="Peptidase_S8"/>
    <property type="match status" value="1"/>
</dbReference>
<evidence type="ECO:0000256" key="9">
    <source>
        <dbReference type="PROSITE-ProRule" id="PRU01240"/>
    </source>
</evidence>
<evidence type="ECO:0000313" key="13">
    <source>
        <dbReference type="EMBL" id="EAQ93801.1"/>
    </source>
</evidence>
<evidence type="ECO:0000256" key="10">
    <source>
        <dbReference type="SAM" id="MobiDB-lite"/>
    </source>
</evidence>
<evidence type="ECO:0000256" key="1">
    <source>
        <dbReference type="ARBA" id="ARBA00004141"/>
    </source>
</evidence>
<dbReference type="InterPro" id="IPR051048">
    <property type="entry name" value="Peptidase_S8/S53_subtilisin"/>
</dbReference>
<dbReference type="InterPro" id="IPR015500">
    <property type="entry name" value="Peptidase_S8_subtilisin-rel"/>
</dbReference>
<dbReference type="GO" id="GO:0016020">
    <property type="term" value="C:membrane"/>
    <property type="evidence" value="ECO:0007669"/>
    <property type="project" value="UniProtKB-SubCell"/>
</dbReference>
<dbReference type="InterPro" id="IPR002523">
    <property type="entry name" value="MgTranspt_CorA/ZnTranspt_ZntB"/>
</dbReference>
<dbReference type="SUPFAM" id="SSF144083">
    <property type="entry name" value="Magnesium transport protein CorA, transmembrane region"/>
    <property type="match status" value="1"/>
</dbReference>
<feature type="domain" description="Peptidase S8/S53" evidence="12">
    <location>
        <begin position="63"/>
        <end position="287"/>
    </location>
</feature>
<evidence type="ECO:0000256" key="5">
    <source>
        <dbReference type="ARBA" id="ARBA00022801"/>
    </source>
</evidence>
<evidence type="ECO:0000256" key="11">
    <source>
        <dbReference type="SAM" id="Phobius"/>
    </source>
</evidence>
<dbReference type="GO" id="GO:0046873">
    <property type="term" value="F:metal ion transmembrane transporter activity"/>
    <property type="evidence" value="ECO:0007669"/>
    <property type="project" value="InterPro"/>
</dbReference>
<feature type="region of interest" description="Disordered" evidence="10">
    <location>
        <begin position="1092"/>
        <end position="1141"/>
    </location>
</feature>
<dbReference type="eggNOG" id="ENOG502SQD0">
    <property type="taxonomic scope" value="Eukaryota"/>
</dbReference>
<keyword evidence="3" id="KW-0645">Protease</keyword>
<evidence type="ECO:0000256" key="6">
    <source>
        <dbReference type="ARBA" id="ARBA00022825"/>
    </source>
</evidence>
<dbReference type="Pfam" id="PF01544">
    <property type="entry name" value="CorA"/>
    <property type="match status" value="1"/>
</dbReference>
<name>Q2HCL8_CHAGB</name>
<evidence type="ECO:0000256" key="7">
    <source>
        <dbReference type="ARBA" id="ARBA00022989"/>
    </source>
</evidence>
<gene>
    <name evidence="13" type="ORF">CHGG_02036</name>
</gene>
<keyword evidence="5" id="KW-0378">Hydrolase</keyword>
<evidence type="ECO:0000256" key="2">
    <source>
        <dbReference type="ARBA" id="ARBA00011073"/>
    </source>
</evidence>
<keyword evidence="14" id="KW-1185">Reference proteome</keyword>
<dbReference type="GO" id="GO:0004252">
    <property type="term" value="F:serine-type endopeptidase activity"/>
    <property type="evidence" value="ECO:0007669"/>
    <property type="project" value="InterPro"/>
</dbReference>
<dbReference type="SUPFAM" id="SSF52743">
    <property type="entry name" value="Subtilisin-like"/>
    <property type="match status" value="1"/>
</dbReference>
<feature type="region of interest" description="Disordered" evidence="10">
    <location>
        <begin position="1158"/>
        <end position="1220"/>
    </location>
</feature>
<evidence type="ECO:0000256" key="3">
    <source>
        <dbReference type="ARBA" id="ARBA00022670"/>
    </source>
</evidence>
<evidence type="ECO:0000313" key="14">
    <source>
        <dbReference type="Proteomes" id="UP000001056"/>
    </source>
</evidence>